<feature type="DNA-binding region" description="OmpR/PhoB-type" evidence="5">
    <location>
        <begin position="1"/>
        <end position="92"/>
    </location>
</feature>
<dbReference type="InterPro" id="IPR016032">
    <property type="entry name" value="Sig_transdc_resp-reg_C-effctor"/>
</dbReference>
<keyword evidence="8" id="KW-1185">Reference proteome</keyword>
<dbReference type="GO" id="GO:0000160">
    <property type="term" value="P:phosphorelay signal transduction system"/>
    <property type="evidence" value="ECO:0007669"/>
    <property type="project" value="InterPro"/>
</dbReference>
<evidence type="ECO:0000259" key="6">
    <source>
        <dbReference type="PROSITE" id="PS51755"/>
    </source>
</evidence>
<dbReference type="InterPro" id="IPR036388">
    <property type="entry name" value="WH-like_DNA-bd_sf"/>
</dbReference>
<accession>A0A1Y5WXR4</accession>
<dbReference type="InterPro" id="IPR027417">
    <property type="entry name" value="P-loop_NTPase"/>
</dbReference>
<evidence type="ECO:0000313" key="7">
    <source>
        <dbReference type="EMBL" id="SMC58578.1"/>
    </source>
</evidence>
<gene>
    <name evidence="7" type="ORF">SAMN05661093_00710</name>
</gene>
<organism evidence="7 8">
    <name type="scientific">Kibdelosporangium aridum</name>
    <dbReference type="NCBI Taxonomy" id="2030"/>
    <lineage>
        <taxon>Bacteria</taxon>
        <taxon>Bacillati</taxon>
        <taxon>Actinomycetota</taxon>
        <taxon>Actinomycetes</taxon>
        <taxon>Pseudonocardiales</taxon>
        <taxon>Pseudonocardiaceae</taxon>
        <taxon>Kibdelosporangium</taxon>
    </lineage>
</organism>
<evidence type="ECO:0000256" key="3">
    <source>
        <dbReference type="ARBA" id="ARBA00023125"/>
    </source>
</evidence>
<dbReference type="SMART" id="SM00862">
    <property type="entry name" value="Trans_reg_C"/>
    <property type="match status" value="1"/>
</dbReference>
<keyword evidence="4" id="KW-0804">Transcription</keyword>
<evidence type="ECO:0000256" key="2">
    <source>
        <dbReference type="ARBA" id="ARBA00023015"/>
    </source>
</evidence>
<dbReference type="SMART" id="SM00028">
    <property type="entry name" value="TPR"/>
    <property type="match status" value="4"/>
</dbReference>
<dbReference type="InterPro" id="IPR001867">
    <property type="entry name" value="OmpR/PhoB-type_DNA-bd"/>
</dbReference>
<dbReference type="Gene3D" id="3.40.50.300">
    <property type="entry name" value="P-loop containing nucleotide triphosphate hydrolases"/>
    <property type="match status" value="1"/>
</dbReference>
<evidence type="ECO:0000256" key="5">
    <source>
        <dbReference type="PROSITE-ProRule" id="PRU01091"/>
    </source>
</evidence>
<dbReference type="AlphaFoldDB" id="A0A1Y5WXR4"/>
<evidence type="ECO:0000313" key="8">
    <source>
        <dbReference type="Proteomes" id="UP000192674"/>
    </source>
</evidence>
<dbReference type="SUPFAM" id="SSF48452">
    <property type="entry name" value="TPR-like"/>
    <property type="match status" value="3"/>
</dbReference>
<dbReference type="Gene3D" id="1.25.40.10">
    <property type="entry name" value="Tetratricopeptide repeat domain"/>
    <property type="match status" value="3"/>
</dbReference>
<dbReference type="GO" id="GO:0006355">
    <property type="term" value="P:regulation of DNA-templated transcription"/>
    <property type="evidence" value="ECO:0007669"/>
    <property type="project" value="InterPro"/>
</dbReference>
<dbReference type="GO" id="GO:0003677">
    <property type="term" value="F:DNA binding"/>
    <property type="evidence" value="ECO:0007669"/>
    <property type="project" value="UniProtKB-UniRule"/>
</dbReference>
<dbReference type="PANTHER" id="PTHR35807:SF1">
    <property type="entry name" value="TRANSCRIPTIONAL REGULATOR REDD"/>
    <property type="match status" value="1"/>
</dbReference>
<evidence type="ECO:0000256" key="4">
    <source>
        <dbReference type="ARBA" id="ARBA00023163"/>
    </source>
</evidence>
<proteinExistence type="inferred from homology"/>
<dbReference type="CDD" id="cd15831">
    <property type="entry name" value="BTAD"/>
    <property type="match status" value="1"/>
</dbReference>
<dbReference type="PROSITE" id="PS51755">
    <property type="entry name" value="OMPR_PHOB"/>
    <property type="match status" value="1"/>
</dbReference>
<dbReference type="SMART" id="SM01043">
    <property type="entry name" value="BTAD"/>
    <property type="match status" value="1"/>
</dbReference>
<dbReference type="InterPro" id="IPR005158">
    <property type="entry name" value="BTAD"/>
</dbReference>
<dbReference type="SUPFAM" id="SSF46894">
    <property type="entry name" value="C-terminal effector domain of the bipartite response regulators"/>
    <property type="match status" value="1"/>
</dbReference>
<dbReference type="EMBL" id="FWXV01000001">
    <property type="protein sequence ID" value="SMC58578.1"/>
    <property type="molecule type" value="Genomic_DNA"/>
</dbReference>
<sequence length="926" mass="99834">MACVTRQVGVLGPLTIHVAGQEVHVAATKQRCLLGLLALHAGQVVSRDEIIEVLWPGKVPHSCSELVTGYVSRLRRAGLEIELVGTGYRLVADTDLHAFDALADRDLLADALACWRGPVLADLPDQVRAHPLAVAAAQRRLDVTLKFADTAIQSGRHADAVTQLRQLDEPLHEGLHARLGLALAGSGQQAAALQLFTDIRRRLVDELGVEPSHELQTAHQQVLRQDISRPATKPAQLTADVRGFTGRADYLSELDRLRTAPAVVIAGMPGVGKTALAVHWGHRAREHFPDGQLQADLRGQNVLGRFLRALGVPPEGVPADADEAAALYRTLLSGKRMLVLLDNATDVQQVRPFLPGTSGSLVLVTSRNRLDGLVVKDGARQVILNSLPVAESHELLGALGVPDEGIAELAQLCAHLPLALRITAADLAAHPHRPLTEHISLLRNGNRLAALEVHGDEESAVRAAFATSYQTLDDQAAALFRLLAWIPGPDFAAGVASYLLESPAERSLETLAAAHLIQPTSGGRYTFHDLLRLYGRELGPSPVDRFHDWCLGNLCSATEMLYAAEYPAHVAHPGTPVAFTEPHGALAWLDAERPTLVATISQAPDALAWQLAALMRGYFSIHPHVIDWEIIVTRALRAARAVNDVRGEIIGLHSLADLRMRQCRSREALTHAARALAMSRDTGWGVGETTALTQLAFGHAAVGDLDEAVRHANHLVEMHEVGRMLGLMAIGMVSGWRGDTQTATESYTVTLALAEKFGEPNCAVASLAALAYIHRESGDIDQAGALLAETSRFTDVPLKRPVQSLLLCEYAELHSHLGEHETALEYAHSAITIAATLGDPSFESGTLETLGAVCHRRGDHREAIRHYFRALDLAVRGGQRHTEARIHLGLAAALTSLNDHTQAAAHTAHAEEIAREAGFHGLYARS</sequence>
<name>A0A1Y5WXR4_KIBAR</name>
<dbReference type="InterPro" id="IPR051677">
    <property type="entry name" value="AfsR-DnrI-RedD_regulator"/>
</dbReference>
<dbReference type="InterPro" id="IPR011990">
    <property type="entry name" value="TPR-like_helical_dom_sf"/>
</dbReference>
<dbReference type="SUPFAM" id="SSF52540">
    <property type="entry name" value="P-loop containing nucleoside triphosphate hydrolases"/>
    <property type="match status" value="1"/>
</dbReference>
<dbReference type="InterPro" id="IPR019734">
    <property type="entry name" value="TPR_rpt"/>
</dbReference>
<dbReference type="Gene3D" id="1.10.10.10">
    <property type="entry name" value="Winged helix-like DNA-binding domain superfamily/Winged helix DNA-binding domain"/>
    <property type="match status" value="1"/>
</dbReference>
<dbReference type="PRINTS" id="PR00364">
    <property type="entry name" value="DISEASERSIST"/>
</dbReference>
<feature type="domain" description="OmpR/PhoB-type" evidence="6">
    <location>
        <begin position="1"/>
        <end position="92"/>
    </location>
</feature>
<dbReference type="Pfam" id="PF13424">
    <property type="entry name" value="TPR_12"/>
    <property type="match status" value="1"/>
</dbReference>
<dbReference type="Proteomes" id="UP000192674">
    <property type="component" value="Unassembled WGS sequence"/>
</dbReference>
<keyword evidence="3 5" id="KW-0238">DNA-binding</keyword>
<reference evidence="7 8" key="1">
    <citation type="submission" date="2017-04" db="EMBL/GenBank/DDBJ databases">
        <authorList>
            <person name="Afonso C.L."/>
            <person name="Miller P.J."/>
            <person name="Scott M.A."/>
            <person name="Spackman E."/>
            <person name="Goraichik I."/>
            <person name="Dimitrov K.M."/>
            <person name="Suarez D.L."/>
            <person name="Swayne D.E."/>
        </authorList>
    </citation>
    <scope>NUCLEOTIDE SEQUENCE [LARGE SCALE GENOMIC DNA]</scope>
    <source>
        <strain evidence="7 8">DSM 43828</strain>
    </source>
</reference>
<dbReference type="PANTHER" id="PTHR35807">
    <property type="entry name" value="TRANSCRIPTIONAL REGULATOR REDD-RELATED"/>
    <property type="match status" value="1"/>
</dbReference>
<protein>
    <submittedName>
        <fullName evidence="7">DNA-binding transcriptional activator of the SARP family</fullName>
    </submittedName>
</protein>
<keyword evidence="2" id="KW-0805">Transcription regulation</keyword>
<dbReference type="Pfam" id="PF03704">
    <property type="entry name" value="BTAD"/>
    <property type="match status" value="1"/>
</dbReference>
<evidence type="ECO:0000256" key="1">
    <source>
        <dbReference type="ARBA" id="ARBA00005820"/>
    </source>
</evidence>
<comment type="similarity">
    <text evidence="1">Belongs to the AfsR/DnrI/RedD regulatory family.</text>
</comment>
<dbReference type="Pfam" id="PF00486">
    <property type="entry name" value="Trans_reg_C"/>
    <property type="match status" value="1"/>
</dbReference>